<dbReference type="Gene3D" id="3.40.50.1820">
    <property type="entry name" value="alpha/beta hydrolase"/>
    <property type="match status" value="1"/>
</dbReference>
<keyword evidence="6" id="KW-1185">Reference proteome</keyword>
<feature type="domain" description="Carboxylesterase type B" evidence="4">
    <location>
        <begin position="25"/>
        <end position="498"/>
    </location>
</feature>
<evidence type="ECO:0000259" key="4">
    <source>
        <dbReference type="Pfam" id="PF00135"/>
    </source>
</evidence>
<evidence type="ECO:0000256" key="1">
    <source>
        <dbReference type="ARBA" id="ARBA00005964"/>
    </source>
</evidence>
<dbReference type="InterPro" id="IPR019826">
    <property type="entry name" value="Carboxylesterase_B_AS"/>
</dbReference>
<dbReference type="InterPro" id="IPR050309">
    <property type="entry name" value="Type-B_Carboxylest/Lipase"/>
</dbReference>
<dbReference type="RefSeq" id="WP_160753921.1">
    <property type="nucleotide sequence ID" value="NZ_WTYA01000010.1"/>
</dbReference>
<dbReference type="Proteomes" id="UP000439780">
    <property type="component" value="Unassembled WGS sequence"/>
</dbReference>
<name>A0A845AL80_9SPHN</name>
<keyword evidence="3" id="KW-0732">Signal</keyword>
<keyword evidence="2 3" id="KW-0378">Hydrolase</keyword>
<dbReference type="InterPro" id="IPR029058">
    <property type="entry name" value="AB_hydrolase_fold"/>
</dbReference>
<dbReference type="Pfam" id="PF00135">
    <property type="entry name" value="COesterase"/>
    <property type="match status" value="1"/>
</dbReference>
<feature type="signal peptide" evidence="3">
    <location>
        <begin position="1"/>
        <end position="19"/>
    </location>
</feature>
<evidence type="ECO:0000313" key="6">
    <source>
        <dbReference type="Proteomes" id="UP000439780"/>
    </source>
</evidence>
<comment type="caution">
    <text evidence="5">The sequence shown here is derived from an EMBL/GenBank/DDBJ whole genome shotgun (WGS) entry which is preliminary data.</text>
</comment>
<dbReference type="GO" id="GO:0016787">
    <property type="term" value="F:hydrolase activity"/>
    <property type="evidence" value="ECO:0007669"/>
    <property type="project" value="UniProtKB-KW"/>
</dbReference>
<dbReference type="PROSITE" id="PS00941">
    <property type="entry name" value="CARBOXYLESTERASE_B_2"/>
    <property type="match status" value="1"/>
</dbReference>
<dbReference type="InterPro" id="IPR019819">
    <property type="entry name" value="Carboxylesterase_B_CS"/>
</dbReference>
<feature type="chain" id="PRO_5033105492" description="Carboxylic ester hydrolase" evidence="3">
    <location>
        <begin position="20"/>
        <end position="546"/>
    </location>
</feature>
<dbReference type="SUPFAM" id="SSF53474">
    <property type="entry name" value="alpha/beta-Hydrolases"/>
    <property type="match status" value="1"/>
</dbReference>
<evidence type="ECO:0000313" key="5">
    <source>
        <dbReference type="EMBL" id="MXP29615.1"/>
    </source>
</evidence>
<dbReference type="OrthoDB" id="9775851at2"/>
<dbReference type="PROSITE" id="PS00122">
    <property type="entry name" value="CARBOXYLESTERASE_B_1"/>
    <property type="match status" value="1"/>
</dbReference>
<dbReference type="AlphaFoldDB" id="A0A845AL80"/>
<protein>
    <recommendedName>
        <fullName evidence="3">Carboxylic ester hydrolase</fullName>
        <ecNumber evidence="3">3.1.1.-</ecNumber>
    </recommendedName>
</protein>
<dbReference type="InterPro" id="IPR002018">
    <property type="entry name" value="CarbesteraseB"/>
</dbReference>
<organism evidence="5 6">
    <name type="scientific">Qipengyuania algicida</name>
    <dbReference type="NCBI Taxonomy" id="1836209"/>
    <lineage>
        <taxon>Bacteria</taxon>
        <taxon>Pseudomonadati</taxon>
        <taxon>Pseudomonadota</taxon>
        <taxon>Alphaproteobacteria</taxon>
        <taxon>Sphingomonadales</taxon>
        <taxon>Erythrobacteraceae</taxon>
        <taxon>Qipengyuania</taxon>
    </lineage>
</organism>
<proteinExistence type="inferred from homology"/>
<sequence>MKVLHLLAAASLLATGAKAPEVSNQTVVDAPAGKLRGTTQDGLDVYKGIPFALPPVGKLRWRAPQPMPRWSGVRSAQQFGAACIQPEGKLSTIYSPREPLPMSEDCLTLNIWAPAHAKNAPVMVWIHGGALVTGSSREPLYDGAKLAKRGIVLVSINYRLGVLGWMAHPALSAENDRHISGNYGLMDQIAALRWVKHNVAAFGGDPEKVTIAGESAGALSAIYLMESPAARGLFQRAIVESGYMIAMPRLRQPVFGMPSGEAVGALVQQAVHAKDIAAMRAIDPKTLTSAAAAAGFMPWGLVDGDLLPEQMVTAFDQGKQAHVPVLAGFNQGEIRSLRMLAPKPPASAAEYEKQIRARYGELADAFLKLYPAQDYEESILETTRDALYAWTAERLARKQDSIGEKSYLYEFDHGYPAMDKAGLHAFHASELPFVFGTFDGVGPHWPAIPDTTEQHDLSNAMIDYWSSFVKTGVPAAPGHPAWPTFGANRSFMHFTDAPHPQTELMPGMFELNEEVMCRRRATGKIAWPWNIGIVSSPLPPKAPGCD</sequence>
<evidence type="ECO:0000256" key="2">
    <source>
        <dbReference type="ARBA" id="ARBA00022801"/>
    </source>
</evidence>
<dbReference type="EMBL" id="WTYA01000010">
    <property type="protein sequence ID" value="MXP29615.1"/>
    <property type="molecule type" value="Genomic_DNA"/>
</dbReference>
<comment type="similarity">
    <text evidence="1 3">Belongs to the type-B carboxylesterase/lipase family.</text>
</comment>
<dbReference type="EC" id="3.1.1.-" evidence="3"/>
<evidence type="ECO:0000256" key="3">
    <source>
        <dbReference type="RuleBase" id="RU361235"/>
    </source>
</evidence>
<dbReference type="PANTHER" id="PTHR11559">
    <property type="entry name" value="CARBOXYLESTERASE"/>
    <property type="match status" value="1"/>
</dbReference>
<gene>
    <name evidence="5" type="ORF">GRI58_12390</name>
</gene>
<accession>A0A845AL80</accession>
<reference evidence="5 6" key="1">
    <citation type="submission" date="2019-12" db="EMBL/GenBank/DDBJ databases">
        <title>Genomic-based taxomic classification of the family Erythrobacteraceae.</title>
        <authorList>
            <person name="Xu L."/>
        </authorList>
    </citation>
    <scope>NUCLEOTIDE SEQUENCE [LARGE SCALE GENOMIC DNA]</scope>
    <source>
        <strain evidence="5 6">KEMB 9005-328</strain>
    </source>
</reference>